<keyword evidence="3" id="KW-1185">Reference proteome</keyword>
<evidence type="ECO:0000313" key="3">
    <source>
        <dbReference type="Proteomes" id="UP000019462"/>
    </source>
</evidence>
<feature type="compositionally biased region" description="Low complexity" evidence="1">
    <location>
        <begin position="324"/>
        <end position="374"/>
    </location>
</feature>
<dbReference type="EMBL" id="AWNI01000008">
    <property type="protein sequence ID" value="ETS63333.1"/>
    <property type="molecule type" value="Genomic_DNA"/>
</dbReference>
<accession>W3VNV3</accession>
<dbReference type="HOGENOM" id="CLU_687215_0_0_1"/>
<dbReference type="OrthoDB" id="2528391at2759"/>
<sequence>MGRWLTHWPACVPARRSERWANGAWRRSSLPSAAAAKDAVSARPASLRLCSPQKGLLAPLLGLAIWTTCLRTMKIPGQPPPPPQTLPLRDGKRCTHRLRPAAFVHPTAHPHPRPQPNFILDSLRPYTTITTTTFSSLSIPFSLAKHKMAPLAKTLALASLFAAPAMAAVTSRPQLEVRQYQDPNSPLVINEPSCDFYQCIIYWVPGSQVAVNWINPTQGTVQVDLMTNNNSDVAYNVGTYPATSNTCDAGAGYGQPGPNGAQCGGFVFSVPSSWNAGNYSALRAMSVQDQNLQSYTDKIYITQNDTTSKNAPFSIVSGSSAGTASATSGSSTAAPASTTGSSSAGLTGSSSRGSASMTASSTSGRPSSTGTPATNAALSNSAGTLAFTLASAFAVGLASLL</sequence>
<comment type="caution">
    <text evidence="2">The sequence shown here is derived from an EMBL/GenBank/DDBJ whole genome shotgun (WGS) entry which is preliminary data.</text>
</comment>
<organism evidence="2 3">
    <name type="scientific">Moesziomyces aphidis</name>
    <name type="common">Pseudozyma aphidis</name>
    <dbReference type="NCBI Taxonomy" id="84754"/>
    <lineage>
        <taxon>Eukaryota</taxon>
        <taxon>Fungi</taxon>
        <taxon>Dikarya</taxon>
        <taxon>Basidiomycota</taxon>
        <taxon>Ustilaginomycotina</taxon>
        <taxon>Ustilaginomycetes</taxon>
        <taxon>Ustilaginales</taxon>
        <taxon>Ustilaginaceae</taxon>
        <taxon>Moesziomyces</taxon>
    </lineage>
</organism>
<dbReference type="Proteomes" id="UP000019462">
    <property type="component" value="Unassembled WGS sequence"/>
</dbReference>
<name>W3VNV3_MOEAP</name>
<protein>
    <submittedName>
        <fullName evidence="2">Uncharacterized protein</fullName>
    </submittedName>
</protein>
<proteinExistence type="predicted"/>
<dbReference type="AlphaFoldDB" id="W3VNV3"/>
<gene>
    <name evidence="2" type="ORF">PaG_01613</name>
</gene>
<reference evidence="2 3" key="1">
    <citation type="journal article" date="2014" name="Genome Announc.">
        <title>Genome sequence of the basidiomycetous fungus Pseudozyma aphidis DSM70725, an efficient producer of biosurfactant mannosylerythritol lipids.</title>
        <authorList>
            <person name="Lorenz S."/>
            <person name="Guenther M."/>
            <person name="Grumaz C."/>
            <person name="Rupp S."/>
            <person name="Zibek S."/>
            <person name="Sohn K."/>
        </authorList>
    </citation>
    <scope>NUCLEOTIDE SEQUENCE [LARGE SCALE GENOMIC DNA]</scope>
    <source>
        <strain evidence="3">ATCC 32657 / CBS 517.83 / DSM 70725 / JCM 10318 / NBRC 10182 / NRRL Y-7954 / St-0401</strain>
    </source>
</reference>
<feature type="region of interest" description="Disordered" evidence="1">
    <location>
        <begin position="324"/>
        <end position="375"/>
    </location>
</feature>
<evidence type="ECO:0000313" key="2">
    <source>
        <dbReference type="EMBL" id="ETS63333.1"/>
    </source>
</evidence>
<evidence type="ECO:0000256" key="1">
    <source>
        <dbReference type="SAM" id="MobiDB-lite"/>
    </source>
</evidence>